<reference evidence="4" key="1">
    <citation type="journal article" date="2020" name="Stud. Mycol.">
        <title>101 Dothideomycetes genomes: a test case for predicting lifestyles and emergence of pathogens.</title>
        <authorList>
            <person name="Haridas S."/>
            <person name="Albert R."/>
            <person name="Binder M."/>
            <person name="Bloem J."/>
            <person name="Labutti K."/>
            <person name="Salamov A."/>
            <person name="Andreopoulos B."/>
            <person name="Baker S."/>
            <person name="Barry K."/>
            <person name="Bills G."/>
            <person name="Bluhm B."/>
            <person name="Cannon C."/>
            <person name="Castanera R."/>
            <person name="Culley D."/>
            <person name="Daum C."/>
            <person name="Ezra D."/>
            <person name="Gonzalez J."/>
            <person name="Henrissat B."/>
            <person name="Kuo A."/>
            <person name="Liang C."/>
            <person name="Lipzen A."/>
            <person name="Lutzoni F."/>
            <person name="Magnuson J."/>
            <person name="Mondo S."/>
            <person name="Nolan M."/>
            <person name="Ohm R."/>
            <person name="Pangilinan J."/>
            <person name="Park H.-J."/>
            <person name="Ramirez L."/>
            <person name="Alfaro M."/>
            <person name="Sun H."/>
            <person name="Tritt A."/>
            <person name="Yoshinaga Y."/>
            <person name="Zwiers L.-H."/>
            <person name="Turgeon B."/>
            <person name="Goodwin S."/>
            <person name="Spatafora J."/>
            <person name="Crous P."/>
            <person name="Grigoriev I."/>
        </authorList>
    </citation>
    <scope>NUCLEOTIDE SEQUENCE</scope>
    <source>
        <strain evidence="4">CBS 125425</strain>
    </source>
</reference>
<dbReference type="GO" id="GO:0000981">
    <property type="term" value="F:DNA-binding transcription factor activity, RNA polymerase II-specific"/>
    <property type="evidence" value="ECO:0007669"/>
    <property type="project" value="InterPro"/>
</dbReference>
<dbReference type="InterPro" id="IPR036864">
    <property type="entry name" value="Zn2-C6_fun-type_DNA-bd_sf"/>
</dbReference>
<evidence type="ECO:0000256" key="1">
    <source>
        <dbReference type="ARBA" id="ARBA00023242"/>
    </source>
</evidence>
<dbReference type="PANTHER" id="PTHR38111:SF6">
    <property type="entry name" value="FINGER DOMAIN PROTEIN, PUTATIVE (AFU_ORTHOLOGUE AFUA_8G01940)-RELATED"/>
    <property type="match status" value="1"/>
</dbReference>
<comment type="caution">
    <text evidence="4">The sequence shown here is derived from an EMBL/GenBank/DDBJ whole genome shotgun (WGS) entry which is preliminary data.</text>
</comment>
<dbReference type="PROSITE" id="PS50048">
    <property type="entry name" value="ZN2_CY6_FUNGAL_2"/>
    <property type="match status" value="1"/>
</dbReference>
<dbReference type="InterPro" id="IPR053178">
    <property type="entry name" value="Osmoadaptation_assoc"/>
</dbReference>
<protein>
    <recommendedName>
        <fullName evidence="3">Zn(2)-C6 fungal-type domain-containing protein</fullName>
    </recommendedName>
</protein>
<dbReference type="CDD" id="cd00067">
    <property type="entry name" value="GAL4"/>
    <property type="match status" value="1"/>
</dbReference>
<dbReference type="SUPFAM" id="SSF57701">
    <property type="entry name" value="Zn2/Cys6 DNA-binding domain"/>
    <property type="match status" value="1"/>
</dbReference>
<dbReference type="AlphaFoldDB" id="A0A9P4R9X6"/>
<evidence type="ECO:0000313" key="5">
    <source>
        <dbReference type="Proteomes" id="UP000799444"/>
    </source>
</evidence>
<evidence type="ECO:0000256" key="2">
    <source>
        <dbReference type="SAM" id="MobiDB-lite"/>
    </source>
</evidence>
<feature type="region of interest" description="Disordered" evidence="2">
    <location>
        <begin position="95"/>
        <end position="134"/>
    </location>
</feature>
<dbReference type="Gene3D" id="4.10.240.10">
    <property type="entry name" value="Zn(2)-C6 fungal-type DNA-binding domain"/>
    <property type="match status" value="1"/>
</dbReference>
<accession>A0A9P4R9X6</accession>
<dbReference type="Pfam" id="PF00172">
    <property type="entry name" value="Zn_clus"/>
    <property type="match status" value="1"/>
</dbReference>
<dbReference type="SMART" id="SM00066">
    <property type="entry name" value="GAL4"/>
    <property type="match status" value="1"/>
</dbReference>
<sequence length="573" mass="63138">MVGVPKSTGCLTCRRRKIKCDETWPACLNCQKNGKCCPGPPARHTFRESGLKLATNPATTTFEDPPGILPQKSKRLTQLTAKWSENGAVFQKFRISNKAHGPHLRTSPVSPHRTSDSASSPPTLPRLPSPSQHQDLSRAFVDALCVGGAGHQMSAFGPFIRDVPARIGHNVALDASVACLVNAHSSMVHKRRANEIVSPRLYLRAVQALQTCLDDPCQGMSSDTLCASVLLSIVEALAGPRIGNRYLAHVGGAGRLLELQGPLKCQDRFSKEILRFIRGGIVMTTLFQRKKCFLTLPAWHHLAFDRTGLSFEDCLYTEILEHMAEIPGLLAEMKEVRQSVTERDTIVVDTALFDELIESSPAFDVSSEDSSPALHYSIEPYAIHGGYMYPSSGATLLQKFQNMKEALCTLGVPLGTNLTNGTAAIEVPSIDPTTLITQVFHFSSWRVAVAYSCYWSLLILTNRAIIKLLPPYDSLAYAIEAQCRTIAFEICKTWEYAWASKPIGAFHVGLSFIMAYDFCGPDVQDWILKSLNSLLDYQMVDTFRWNDEIIRKTAGRMVGEGPDLVFTSSKGAI</sequence>
<feature type="domain" description="Zn(2)-C6 fungal-type" evidence="3">
    <location>
        <begin position="9"/>
        <end position="37"/>
    </location>
</feature>
<dbReference type="EMBL" id="ML996104">
    <property type="protein sequence ID" value="KAF2739538.1"/>
    <property type="molecule type" value="Genomic_DNA"/>
</dbReference>
<evidence type="ECO:0000259" key="3">
    <source>
        <dbReference type="PROSITE" id="PS50048"/>
    </source>
</evidence>
<dbReference type="PROSITE" id="PS00463">
    <property type="entry name" value="ZN2_CY6_FUNGAL_1"/>
    <property type="match status" value="1"/>
</dbReference>
<dbReference type="OrthoDB" id="4314040at2759"/>
<dbReference type="Proteomes" id="UP000799444">
    <property type="component" value="Unassembled WGS sequence"/>
</dbReference>
<keyword evidence="5" id="KW-1185">Reference proteome</keyword>
<keyword evidence="1" id="KW-0539">Nucleus</keyword>
<dbReference type="PANTHER" id="PTHR38111">
    <property type="entry name" value="ZN(2)-C6 FUNGAL-TYPE DOMAIN-CONTAINING PROTEIN-RELATED"/>
    <property type="match status" value="1"/>
</dbReference>
<organism evidence="4 5">
    <name type="scientific">Polyplosphaeria fusca</name>
    <dbReference type="NCBI Taxonomy" id="682080"/>
    <lineage>
        <taxon>Eukaryota</taxon>
        <taxon>Fungi</taxon>
        <taxon>Dikarya</taxon>
        <taxon>Ascomycota</taxon>
        <taxon>Pezizomycotina</taxon>
        <taxon>Dothideomycetes</taxon>
        <taxon>Pleosporomycetidae</taxon>
        <taxon>Pleosporales</taxon>
        <taxon>Tetraplosphaeriaceae</taxon>
        <taxon>Polyplosphaeria</taxon>
    </lineage>
</organism>
<evidence type="ECO:0000313" key="4">
    <source>
        <dbReference type="EMBL" id="KAF2739538.1"/>
    </source>
</evidence>
<name>A0A9P4R9X6_9PLEO</name>
<gene>
    <name evidence="4" type="ORF">EJ04DRAFT_549217</name>
</gene>
<proteinExistence type="predicted"/>
<dbReference type="InterPro" id="IPR001138">
    <property type="entry name" value="Zn2Cys6_DnaBD"/>
</dbReference>
<dbReference type="GO" id="GO:0008270">
    <property type="term" value="F:zinc ion binding"/>
    <property type="evidence" value="ECO:0007669"/>
    <property type="project" value="InterPro"/>
</dbReference>